<dbReference type="EMBL" id="JAXCGZ010009624">
    <property type="protein sequence ID" value="KAK7076552.1"/>
    <property type="molecule type" value="Genomic_DNA"/>
</dbReference>
<dbReference type="InterPro" id="IPR027417">
    <property type="entry name" value="P-loop_NTPase"/>
</dbReference>
<protein>
    <recommendedName>
        <fullName evidence="9">Carbohydrate sulfotransferase</fullName>
        <ecNumber evidence="9">2.8.2.-</ecNumber>
    </recommendedName>
</protein>
<keyword evidence="4 9" id="KW-0812">Transmembrane</keyword>
<gene>
    <name evidence="11" type="ORF">SK128_005825</name>
</gene>
<evidence type="ECO:0000256" key="5">
    <source>
        <dbReference type="ARBA" id="ARBA00022989"/>
    </source>
</evidence>
<evidence type="ECO:0000256" key="2">
    <source>
        <dbReference type="ARBA" id="ARBA00006339"/>
    </source>
</evidence>
<accession>A0AAN9AAN9</accession>
<feature type="compositionally biased region" description="Low complexity" evidence="10">
    <location>
        <begin position="88"/>
        <end position="101"/>
    </location>
</feature>
<dbReference type="AlphaFoldDB" id="A0AAN9AAN9"/>
<evidence type="ECO:0000313" key="11">
    <source>
        <dbReference type="EMBL" id="KAK7076552.1"/>
    </source>
</evidence>
<feature type="transmembrane region" description="Helical" evidence="9">
    <location>
        <begin position="16"/>
        <end position="36"/>
    </location>
</feature>
<evidence type="ECO:0000313" key="12">
    <source>
        <dbReference type="Proteomes" id="UP001381693"/>
    </source>
</evidence>
<keyword evidence="12" id="KW-1185">Reference proteome</keyword>
<keyword evidence="9" id="KW-0119">Carbohydrate metabolism</keyword>
<comment type="subcellular location">
    <subcellularLocation>
        <location evidence="1 9">Golgi apparatus membrane</location>
        <topology evidence="1 9">Single-pass type II membrane protein</topology>
    </subcellularLocation>
</comment>
<dbReference type="EC" id="2.8.2.-" evidence="9"/>
<evidence type="ECO:0000256" key="4">
    <source>
        <dbReference type="ARBA" id="ARBA00022692"/>
    </source>
</evidence>
<dbReference type="InterPro" id="IPR005331">
    <property type="entry name" value="Sulfotransferase"/>
</dbReference>
<proteinExistence type="inferred from homology"/>
<dbReference type="PANTHER" id="PTHR12137:SF63">
    <property type="entry name" value="CARBOHYDRATE SULFOTRANSFERASE"/>
    <property type="match status" value="1"/>
</dbReference>
<feature type="compositionally biased region" description="Basic and acidic residues" evidence="10">
    <location>
        <begin position="454"/>
        <end position="482"/>
    </location>
</feature>
<evidence type="ECO:0000256" key="3">
    <source>
        <dbReference type="ARBA" id="ARBA00022679"/>
    </source>
</evidence>
<feature type="region of interest" description="Disordered" evidence="10">
    <location>
        <begin position="79"/>
        <end position="102"/>
    </location>
</feature>
<dbReference type="GO" id="GO:0008146">
    <property type="term" value="F:sulfotransferase activity"/>
    <property type="evidence" value="ECO:0007669"/>
    <property type="project" value="InterPro"/>
</dbReference>
<dbReference type="GO" id="GO:0000139">
    <property type="term" value="C:Golgi membrane"/>
    <property type="evidence" value="ECO:0007669"/>
    <property type="project" value="UniProtKB-SubCell"/>
</dbReference>
<dbReference type="PANTHER" id="PTHR12137">
    <property type="entry name" value="CARBOHYDRATE SULFOTRANSFERASE"/>
    <property type="match status" value="1"/>
</dbReference>
<dbReference type="Proteomes" id="UP001381693">
    <property type="component" value="Unassembled WGS sequence"/>
</dbReference>
<organism evidence="11 12">
    <name type="scientific">Halocaridina rubra</name>
    <name type="common">Hawaiian red shrimp</name>
    <dbReference type="NCBI Taxonomy" id="373956"/>
    <lineage>
        <taxon>Eukaryota</taxon>
        <taxon>Metazoa</taxon>
        <taxon>Ecdysozoa</taxon>
        <taxon>Arthropoda</taxon>
        <taxon>Crustacea</taxon>
        <taxon>Multicrustacea</taxon>
        <taxon>Malacostraca</taxon>
        <taxon>Eumalacostraca</taxon>
        <taxon>Eucarida</taxon>
        <taxon>Decapoda</taxon>
        <taxon>Pleocyemata</taxon>
        <taxon>Caridea</taxon>
        <taxon>Atyoidea</taxon>
        <taxon>Atyidae</taxon>
        <taxon>Halocaridina</taxon>
    </lineage>
</organism>
<keyword evidence="8 9" id="KW-0325">Glycoprotein</keyword>
<sequence>MIFPGIIRKVNKNLPALLQTIVIICVIHYMGQSVLLKAQKKLHLGRFAQLTTTTPKSLTGHGGSGGGNWKAKGSAKFGGGFSRNHRGSSSTTTTTTTTTTTPVPAFEDNIMVQEQQRRLELLHQTCARWNFGLWAKGEQGNVTAEEKAALSSLPKSPLYQALLVSEKHSLAVCPMARTGIQWLARRLLQLTGKFDDAHLRRLQEPPAAIARHNFPYLSSWEKYPTVLSQSVTILMARHPFDRLLASYRYLLEDPERNPHGYLHYGRRIVRTYRQAPGHGKGPSFEEFVRFLLGRDMLHMEEAWQTVARRCTPCHIQYNFISHYETLWHDIQWAWKKAGLVALNTTDYVQYTLTPDIRRQYFSELTLSQVLQLYQKYKLDFELFGYSLEEHMAYARPGEEPVDPALMNDLPLPNADRLQVFIDDAMEKTKIHKESEVLGERQGVVPAPASSAIEPNKDTQDKDQDVNDNIFERGDSKFLKDEK</sequence>
<dbReference type="GO" id="GO:0016051">
    <property type="term" value="P:carbohydrate biosynthetic process"/>
    <property type="evidence" value="ECO:0007669"/>
    <property type="project" value="InterPro"/>
</dbReference>
<name>A0AAN9AAN9_HALRR</name>
<keyword evidence="6 9" id="KW-0333">Golgi apparatus</keyword>
<dbReference type="InterPro" id="IPR018011">
    <property type="entry name" value="Carb_sulfotrans_8-10"/>
</dbReference>
<evidence type="ECO:0000256" key="9">
    <source>
        <dbReference type="RuleBase" id="RU364020"/>
    </source>
</evidence>
<keyword evidence="7 9" id="KW-0472">Membrane</keyword>
<evidence type="ECO:0000256" key="7">
    <source>
        <dbReference type="ARBA" id="ARBA00023136"/>
    </source>
</evidence>
<keyword evidence="5 9" id="KW-1133">Transmembrane helix</keyword>
<keyword evidence="3 9" id="KW-0808">Transferase</keyword>
<evidence type="ECO:0000256" key="6">
    <source>
        <dbReference type="ARBA" id="ARBA00023034"/>
    </source>
</evidence>
<dbReference type="Pfam" id="PF03567">
    <property type="entry name" value="Sulfotransfer_2"/>
    <property type="match status" value="1"/>
</dbReference>
<reference evidence="11 12" key="1">
    <citation type="submission" date="2023-11" db="EMBL/GenBank/DDBJ databases">
        <title>Halocaridina rubra genome assembly.</title>
        <authorList>
            <person name="Smith C."/>
        </authorList>
    </citation>
    <scope>NUCLEOTIDE SEQUENCE [LARGE SCALE GENOMIC DNA]</scope>
    <source>
        <strain evidence="11">EP-1</strain>
        <tissue evidence="11">Whole</tissue>
    </source>
</reference>
<evidence type="ECO:0000256" key="10">
    <source>
        <dbReference type="SAM" id="MobiDB-lite"/>
    </source>
</evidence>
<comment type="similarity">
    <text evidence="2 9">Belongs to the sulfotransferase 2 family.</text>
</comment>
<keyword evidence="9" id="KW-0735">Signal-anchor</keyword>
<comment type="caution">
    <text evidence="11">The sequence shown here is derived from an EMBL/GenBank/DDBJ whole genome shotgun (WGS) entry which is preliminary data.</text>
</comment>
<dbReference type="SUPFAM" id="SSF52540">
    <property type="entry name" value="P-loop containing nucleoside triphosphate hydrolases"/>
    <property type="match status" value="1"/>
</dbReference>
<evidence type="ECO:0000256" key="1">
    <source>
        <dbReference type="ARBA" id="ARBA00004323"/>
    </source>
</evidence>
<feature type="region of interest" description="Disordered" evidence="10">
    <location>
        <begin position="432"/>
        <end position="482"/>
    </location>
</feature>
<evidence type="ECO:0000256" key="8">
    <source>
        <dbReference type="ARBA" id="ARBA00023180"/>
    </source>
</evidence>